<reference evidence="2" key="1">
    <citation type="submission" date="2020-07" db="EMBL/GenBank/DDBJ databases">
        <title>Vallitalea pronyensis genome.</title>
        <authorList>
            <person name="Postec A."/>
        </authorList>
    </citation>
    <scope>NUCLEOTIDE SEQUENCE</scope>
    <source>
        <strain evidence="2">FatNI3</strain>
    </source>
</reference>
<feature type="region of interest" description="Disordered" evidence="1">
    <location>
        <begin position="80"/>
        <end position="135"/>
    </location>
</feature>
<dbReference type="KEGG" id="vpy:HZI73_08880"/>
<accession>A0A8J8SGK2</accession>
<dbReference type="RefSeq" id="WP_212697893.1">
    <property type="nucleotide sequence ID" value="NZ_CP058649.1"/>
</dbReference>
<gene>
    <name evidence="2" type="ORF">HZI73_08880</name>
</gene>
<proteinExistence type="predicted"/>
<feature type="compositionally biased region" description="Basic residues" evidence="1">
    <location>
        <begin position="126"/>
        <end position="135"/>
    </location>
</feature>
<dbReference type="Proteomes" id="UP000683246">
    <property type="component" value="Chromosome"/>
</dbReference>
<feature type="compositionally biased region" description="Basic and acidic residues" evidence="1">
    <location>
        <begin position="96"/>
        <end position="125"/>
    </location>
</feature>
<evidence type="ECO:0000256" key="1">
    <source>
        <dbReference type="SAM" id="MobiDB-lite"/>
    </source>
</evidence>
<evidence type="ECO:0000313" key="3">
    <source>
        <dbReference type="Proteomes" id="UP000683246"/>
    </source>
</evidence>
<sequence>MIQLTVYFDNPFWVGVFERTDEDTIQVCKVVFGAEPKDYDIYAMINRDYHLLTFSLPMQVEMKKKLKLNPKRLQRQVKKAMHTQGIGTKAQQAIKRQQETKKREKRSLTKAEKEHRKRQVYEQKQLKKKEKRKGH</sequence>
<dbReference type="EMBL" id="CP058649">
    <property type="protein sequence ID" value="QUI22408.1"/>
    <property type="molecule type" value="Genomic_DNA"/>
</dbReference>
<dbReference type="PIRSF" id="PIRSF021328">
    <property type="entry name" value="UCP021328"/>
    <property type="match status" value="1"/>
</dbReference>
<organism evidence="2 3">
    <name type="scientific">Vallitalea pronyensis</name>
    <dbReference type="NCBI Taxonomy" id="1348613"/>
    <lineage>
        <taxon>Bacteria</taxon>
        <taxon>Bacillati</taxon>
        <taxon>Bacillota</taxon>
        <taxon>Clostridia</taxon>
        <taxon>Lachnospirales</taxon>
        <taxon>Vallitaleaceae</taxon>
        <taxon>Vallitalea</taxon>
    </lineage>
</organism>
<keyword evidence="3" id="KW-1185">Reference proteome</keyword>
<evidence type="ECO:0000313" key="2">
    <source>
        <dbReference type="EMBL" id="QUI22408.1"/>
    </source>
</evidence>
<dbReference type="InterPro" id="IPR016787">
    <property type="entry name" value="UCP021328"/>
</dbReference>
<dbReference type="AlphaFoldDB" id="A0A8J8SGK2"/>
<name>A0A8J8SGK2_9FIRM</name>
<dbReference type="Pfam" id="PF11208">
    <property type="entry name" value="DUF2992"/>
    <property type="match status" value="1"/>
</dbReference>
<protein>
    <submittedName>
        <fullName evidence="2">YjdF family protein</fullName>
    </submittedName>
</protein>